<dbReference type="NCBIfam" id="TIGR00726">
    <property type="entry name" value="peptidoglycan editing factor PgeF"/>
    <property type="match status" value="1"/>
</dbReference>
<evidence type="ECO:0000256" key="7">
    <source>
        <dbReference type="ARBA" id="ARBA00048968"/>
    </source>
</evidence>
<evidence type="ECO:0000256" key="4">
    <source>
        <dbReference type="ARBA" id="ARBA00022723"/>
    </source>
</evidence>
<accession>A0ABU6C1X4</accession>
<comment type="catalytic activity">
    <reaction evidence="7">
        <text>adenosine + phosphate = alpha-D-ribose 1-phosphate + adenine</text>
        <dbReference type="Rhea" id="RHEA:27642"/>
        <dbReference type="ChEBI" id="CHEBI:16335"/>
        <dbReference type="ChEBI" id="CHEBI:16708"/>
        <dbReference type="ChEBI" id="CHEBI:43474"/>
        <dbReference type="ChEBI" id="CHEBI:57720"/>
        <dbReference type="EC" id="2.4.2.1"/>
    </reaction>
    <physiologicalReaction direction="left-to-right" evidence="7">
        <dbReference type="Rhea" id="RHEA:27643"/>
    </physiologicalReaction>
</comment>
<comment type="similarity">
    <text evidence="2 9">Belongs to the purine nucleoside phosphorylase YfiH/LACC1 family.</text>
</comment>
<evidence type="ECO:0000313" key="11">
    <source>
        <dbReference type="Proteomes" id="UP001336015"/>
    </source>
</evidence>
<dbReference type="InterPro" id="IPR011324">
    <property type="entry name" value="Cytotoxic_necrot_fac-like_cat"/>
</dbReference>
<dbReference type="SUPFAM" id="SSF64438">
    <property type="entry name" value="CNF1/YfiH-like putative cysteine hydrolases"/>
    <property type="match status" value="1"/>
</dbReference>
<reference evidence="10 11" key="1">
    <citation type="journal article" date="2023" name="Int J Dairy Technol">
        <title>Genome based analysis of Pseudomonas paracarnis RQ057, a strain responsible for blue discoloration spoilage in processed cheese.</title>
        <authorList>
            <person name="Rodrigues Rd.S."/>
            <person name="Machado S.G."/>
            <person name="de Carvalho A.F."/>
            <person name="Nero L.A."/>
        </authorList>
    </citation>
    <scope>NUCLEOTIDE SEQUENCE [LARGE SCALE GENOMIC DNA]</scope>
    <source>
        <strain evidence="10 11">RQ057</strain>
    </source>
</reference>
<comment type="catalytic activity">
    <reaction evidence="1">
        <text>inosine + phosphate = alpha-D-ribose 1-phosphate + hypoxanthine</text>
        <dbReference type="Rhea" id="RHEA:27646"/>
        <dbReference type="ChEBI" id="CHEBI:17368"/>
        <dbReference type="ChEBI" id="CHEBI:17596"/>
        <dbReference type="ChEBI" id="CHEBI:43474"/>
        <dbReference type="ChEBI" id="CHEBI:57720"/>
        <dbReference type="EC" id="2.4.2.1"/>
    </reaction>
    <physiologicalReaction direction="left-to-right" evidence="1">
        <dbReference type="Rhea" id="RHEA:27647"/>
    </physiologicalReaction>
</comment>
<organism evidence="10 11">
    <name type="scientific">Pseudomonas paracarnis</name>
    <dbReference type="NCBI Taxonomy" id="2750625"/>
    <lineage>
        <taxon>Bacteria</taxon>
        <taxon>Pseudomonadati</taxon>
        <taxon>Pseudomonadota</taxon>
        <taxon>Gammaproteobacteria</taxon>
        <taxon>Pseudomonadales</taxon>
        <taxon>Pseudomonadaceae</taxon>
        <taxon>Pseudomonas</taxon>
    </lineage>
</organism>
<comment type="caution">
    <text evidence="10">The sequence shown here is derived from an EMBL/GenBank/DDBJ whole genome shotgun (WGS) entry which is preliminary data.</text>
</comment>
<keyword evidence="11" id="KW-1185">Reference proteome</keyword>
<keyword evidence="4" id="KW-0479">Metal-binding</keyword>
<keyword evidence="3" id="KW-0808">Transferase</keyword>
<evidence type="ECO:0000256" key="1">
    <source>
        <dbReference type="ARBA" id="ARBA00000553"/>
    </source>
</evidence>
<evidence type="ECO:0000256" key="3">
    <source>
        <dbReference type="ARBA" id="ARBA00022679"/>
    </source>
</evidence>
<protein>
    <recommendedName>
        <fullName evidence="9">Purine nucleoside phosphorylase</fullName>
    </recommendedName>
</protein>
<comment type="catalytic activity">
    <reaction evidence="8">
        <text>S-methyl-5'-thioadenosine + phosphate = 5-(methylsulfanyl)-alpha-D-ribose 1-phosphate + adenine</text>
        <dbReference type="Rhea" id="RHEA:11852"/>
        <dbReference type="ChEBI" id="CHEBI:16708"/>
        <dbReference type="ChEBI" id="CHEBI:17509"/>
        <dbReference type="ChEBI" id="CHEBI:43474"/>
        <dbReference type="ChEBI" id="CHEBI:58533"/>
        <dbReference type="EC" id="2.4.2.28"/>
    </reaction>
    <physiologicalReaction direction="left-to-right" evidence="8">
        <dbReference type="Rhea" id="RHEA:11853"/>
    </physiologicalReaction>
</comment>
<dbReference type="PANTHER" id="PTHR30616">
    <property type="entry name" value="UNCHARACTERIZED PROTEIN YFIH"/>
    <property type="match status" value="1"/>
</dbReference>
<evidence type="ECO:0000256" key="5">
    <source>
        <dbReference type="ARBA" id="ARBA00022833"/>
    </source>
</evidence>
<comment type="catalytic activity">
    <reaction evidence="6">
        <text>adenosine + H2O + H(+) = inosine + NH4(+)</text>
        <dbReference type="Rhea" id="RHEA:24408"/>
        <dbReference type="ChEBI" id="CHEBI:15377"/>
        <dbReference type="ChEBI" id="CHEBI:15378"/>
        <dbReference type="ChEBI" id="CHEBI:16335"/>
        <dbReference type="ChEBI" id="CHEBI:17596"/>
        <dbReference type="ChEBI" id="CHEBI:28938"/>
        <dbReference type="EC" id="3.5.4.4"/>
    </reaction>
    <physiologicalReaction direction="left-to-right" evidence="6">
        <dbReference type="Rhea" id="RHEA:24409"/>
    </physiologicalReaction>
</comment>
<name>A0ABU6C1X4_9PSED</name>
<dbReference type="EMBL" id="JAJGWQ010000021">
    <property type="protein sequence ID" value="MEB3785951.1"/>
    <property type="molecule type" value="Genomic_DNA"/>
</dbReference>
<evidence type="ECO:0000313" key="10">
    <source>
        <dbReference type="EMBL" id="MEB3785951.1"/>
    </source>
</evidence>
<evidence type="ECO:0000256" key="2">
    <source>
        <dbReference type="ARBA" id="ARBA00007353"/>
    </source>
</evidence>
<keyword evidence="5" id="KW-0862">Zinc</keyword>
<dbReference type="RefSeq" id="WP_073452387.1">
    <property type="nucleotide sequence ID" value="NZ_CAJFCM010000001.1"/>
</dbReference>
<dbReference type="Gene3D" id="3.60.140.10">
    <property type="entry name" value="CNF1/YfiH-like putative cysteine hydrolases"/>
    <property type="match status" value="1"/>
</dbReference>
<evidence type="ECO:0000256" key="9">
    <source>
        <dbReference type="RuleBase" id="RU361274"/>
    </source>
</evidence>
<proteinExistence type="inferred from homology"/>
<evidence type="ECO:0000256" key="6">
    <source>
        <dbReference type="ARBA" id="ARBA00047989"/>
    </source>
</evidence>
<sequence>MTYLSSLLLEIPGVDHGFETSGNLTLPEGTLYCAQVHGTHIVDADGKGRDERPVADALFSRGVQGAIAVITADCLPVLVASVDQPLVAAIHAGWQGLKAGILGHSIGRLEKEGASLAGLRIAIGPSIGPCCYEVSRKFVEGIEHVDSHLWQNDSAPWTPYRVPPASVPWVEPEITHNEAWFDLRKYALRHLVASGVSIEQIQVLEHCTYCHSADLGSYRRRSHQVEPKSFQYSWITFSESGSLNGDFSRSQ</sequence>
<dbReference type="PANTHER" id="PTHR30616:SF3">
    <property type="entry name" value="PURINE NUCLEOSIDE PHOSPHORYLASE"/>
    <property type="match status" value="1"/>
</dbReference>
<dbReference type="Pfam" id="PF02578">
    <property type="entry name" value="Cu-oxidase_4"/>
    <property type="match status" value="1"/>
</dbReference>
<dbReference type="InterPro" id="IPR003730">
    <property type="entry name" value="Cu_polyphenol_OxRdtase"/>
</dbReference>
<dbReference type="InterPro" id="IPR038371">
    <property type="entry name" value="Cu_polyphenol_OxRdtase_sf"/>
</dbReference>
<dbReference type="Proteomes" id="UP001336015">
    <property type="component" value="Unassembled WGS sequence"/>
</dbReference>
<evidence type="ECO:0000256" key="8">
    <source>
        <dbReference type="ARBA" id="ARBA00049893"/>
    </source>
</evidence>
<dbReference type="CDD" id="cd16833">
    <property type="entry name" value="YfiH"/>
    <property type="match status" value="1"/>
</dbReference>
<gene>
    <name evidence="10" type="primary">pgeF</name>
    <name evidence="10" type="ORF">LLW09_25800</name>
</gene>